<dbReference type="Proteomes" id="UP000000768">
    <property type="component" value="Chromosome 1"/>
</dbReference>
<proteinExistence type="predicted"/>
<sequence>MRRHAGREARLSDRRLPAPRRRIRVHIHACCEYAAFVDLMNSLWRFFAETQRRLLRSSVESKEVPENSNMEEAITEARRGHWPMQRAKKAGAAWRLLATLADVLRR</sequence>
<protein>
    <submittedName>
        <fullName evidence="1">Uncharacterized protein</fullName>
    </submittedName>
</protein>
<name>A0A1Z5S900_SORBI</name>
<accession>A0A1Z5S900</accession>
<evidence type="ECO:0000313" key="1">
    <source>
        <dbReference type="EMBL" id="OQU92414.1"/>
    </source>
</evidence>
<dbReference type="Gramene" id="OQU92414">
    <property type="protein sequence ID" value="OQU92414"/>
    <property type="gene ID" value="SORBI_3001G342101"/>
</dbReference>
<keyword evidence="2" id="KW-1185">Reference proteome</keyword>
<reference evidence="2" key="2">
    <citation type="journal article" date="2018" name="Plant J.">
        <title>The Sorghum bicolor reference genome: improved assembly, gene annotations, a transcriptome atlas, and signatures of genome organization.</title>
        <authorList>
            <person name="McCormick R.F."/>
            <person name="Truong S.K."/>
            <person name="Sreedasyam A."/>
            <person name="Jenkins J."/>
            <person name="Shu S."/>
            <person name="Sims D."/>
            <person name="Kennedy M."/>
            <person name="Amirebrahimi M."/>
            <person name="Weers B.D."/>
            <person name="McKinley B."/>
            <person name="Mattison A."/>
            <person name="Morishige D.T."/>
            <person name="Grimwood J."/>
            <person name="Schmutz J."/>
            <person name="Mullet J.E."/>
        </authorList>
    </citation>
    <scope>NUCLEOTIDE SEQUENCE [LARGE SCALE GENOMIC DNA]</scope>
    <source>
        <strain evidence="2">cv. BTx623</strain>
    </source>
</reference>
<dbReference type="InParanoid" id="A0A1Z5S900"/>
<organism evidence="1 2">
    <name type="scientific">Sorghum bicolor</name>
    <name type="common">Sorghum</name>
    <name type="synonym">Sorghum vulgare</name>
    <dbReference type="NCBI Taxonomy" id="4558"/>
    <lineage>
        <taxon>Eukaryota</taxon>
        <taxon>Viridiplantae</taxon>
        <taxon>Streptophyta</taxon>
        <taxon>Embryophyta</taxon>
        <taxon>Tracheophyta</taxon>
        <taxon>Spermatophyta</taxon>
        <taxon>Magnoliopsida</taxon>
        <taxon>Liliopsida</taxon>
        <taxon>Poales</taxon>
        <taxon>Poaceae</taxon>
        <taxon>PACMAD clade</taxon>
        <taxon>Panicoideae</taxon>
        <taxon>Andropogonodae</taxon>
        <taxon>Andropogoneae</taxon>
        <taxon>Sorghinae</taxon>
        <taxon>Sorghum</taxon>
    </lineage>
</organism>
<gene>
    <name evidence="1" type="ORF">SORBI_3001G342101</name>
</gene>
<dbReference type="EMBL" id="CM000760">
    <property type="protein sequence ID" value="OQU92414.1"/>
    <property type="molecule type" value="Genomic_DNA"/>
</dbReference>
<dbReference type="AlphaFoldDB" id="A0A1Z5S900"/>
<evidence type="ECO:0000313" key="2">
    <source>
        <dbReference type="Proteomes" id="UP000000768"/>
    </source>
</evidence>
<reference evidence="1 2" key="1">
    <citation type="journal article" date="2009" name="Nature">
        <title>The Sorghum bicolor genome and the diversification of grasses.</title>
        <authorList>
            <person name="Paterson A.H."/>
            <person name="Bowers J.E."/>
            <person name="Bruggmann R."/>
            <person name="Dubchak I."/>
            <person name="Grimwood J."/>
            <person name="Gundlach H."/>
            <person name="Haberer G."/>
            <person name="Hellsten U."/>
            <person name="Mitros T."/>
            <person name="Poliakov A."/>
            <person name="Schmutz J."/>
            <person name="Spannagl M."/>
            <person name="Tang H."/>
            <person name="Wang X."/>
            <person name="Wicker T."/>
            <person name="Bharti A.K."/>
            <person name="Chapman J."/>
            <person name="Feltus F.A."/>
            <person name="Gowik U."/>
            <person name="Grigoriev I.V."/>
            <person name="Lyons E."/>
            <person name="Maher C.A."/>
            <person name="Martis M."/>
            <person name="Narechania A."/>
            <person name="Otillar R.P."/>
            <person name="Penning B.W."/>
            <person name="Salamov A.A."/>
            <person name="Wang Y."/>
            <person name="Zhang L."/>
            <person name="Carpita N.C."/>
            <person name="Freeling M."/>
            <person name="Gingle A.R."/>
            <person name="Hash C.T."/>
            <person name="Keller B."/>
            <person name="Klein P."/>
            <person name="Kresovich S."/>
            <person name="McCann M.C."/>
            <person name="Ming R."/>
            <person name="Peterson D.G."/>
            <person name="Mehboob-ur-Rahman"/>
            <person name="Ware D."/>
            <person name="Westhoff P."/>
            <person name="Mayer K.F."/>
            <person name="Messing J."/>
            <person name="Rokhsar D.S."/>
        </authorList>
    </citation>
    <scope>NUCLEOTIDE SEQUENCE [LARGE SCALE GENOMIC DNA]</scope>
    <source>
        <strain evidence="2">cv. BTx623</strain>
    </source>
</reference>